<evidence type="ECO:0000259" key="3">
    <source>
        <dbReference type="Pfam" id="PF00135"/>
    </source>
</evidence>
<reference evidence="4" key="1">
    <citation type="submission" date="2019-05" db="EMBL/GenBank/DDBJ databases">
        <title>Annotation for the trematode Fasciolopsis buski.</title>
        <authorList>
            <person name="Choi Y.-J."/>
        </authorList>
    </citation>
    <scope>NUCLEOTIDE SEQUENCE</scope>
    <source>
        <strain evidence="4">HT</strain>
        <tissue evidence="4">Whole worm</tissue>
    </source>
</reference>
<evidence type="ECO:0000313" key="5">
    <source>
        <dbReference type="Proteomes" id="UP000728185"/>
    </source>
</evidence>
<evidence type="ECO:0000256" key="1">
    <source>
        <dbReference type="ARBA" id="ARBA00005964"/>
    </source>
</evidence>
<dbReference type="SUPFAM" id="SSF53474">
    <property type="entry name" value="alpha/beta-Hydrolases"/>
    <property type="match status" value="1"/>
</dbReference>
<evidence type="ECO:0000313" key="4">
    <source>
        <dbReference type="EMBL" id="KAA0195235.1"/>
    </source>
</evidence>
<keyword evidence="2" id="KW-1133">Transmembrane helix</keyword>
<organism evidence="4 5">
    <name type="scientific">Fasciolopsis buskii</name>
    <dbReference type="NCBI Taxonomy" id="27845"/>
    <lineage>
        <taxon>Eukaryota</taxon>
        <taxon>Metazoa</taxon>
        <taxon>Spiralia</taxon>
        <taxon>Lophotrochozoa</taxon>
        <taxon>Platyhelminthes</taxon>
        <taxon>Trematoda</taxon>
        <taxon>Digenea</taxon>
        <taxon>Plagiorchiida</taxon>
        <taxon>Echinostomata</taxon>
        <taxon>Echinostomatoidea</taxon>
        <taxon>Fasciolidae</taxon>
        <taxon>Fasciolopsis</taxon>
    </lineage>
</organism>
<dbReference type="PANTHER" id="PTHR43903">
    <property type="entry name" value="NEUROLIGIN"/>
    <property type="match status" value="1"/>
</dbReference>
<dbReference type="Pfam" id="PF00135">
    <property type="entry name" value="COesterase"/>
    <property type="match status" value="1"/>
</dbReference>
<dbReference type="Proteomes" id="UP000728185">
    <property type="component" value="Unassembled WGS sequence"/>
</dbReference>
<sequence>VIGGLNYNDGSLWALSSLLCLSNQTLLDETVSSFLMFNETDVTPRDNFTGLSREVHYEAFHKMAVQDFAMDPEYLAESLVQEYTDWSDPNSPIRRWTAYSSAWSDRLVGSGLIRTLRYHSQMNATNAAGRRLNQTQFYVFAYHSAADPWTPILGSYWGSQLPFVFGLPRLALHKTRDELELEWPRDLDIHPAPYVYSELDRNMTDYLLFLISNFVKSGNATPVALRNLTWDTYRSENRTYLWLNLSTSYRESRTGLSDFKQQGLATGVSLRQNFRVQKYAYWNRLYTIHLGWQPRFAPPIPTPAYVEHYQIAALSLSGILTVLGILLVALFIKWCRRRKLLTY</sequence>
<comment type="similarity">
    <text evidence="1">Belongs to the type-B carboxylesterase/lipase family.</text>
</comment>
<dbReference type="AlphaFoldDB" id="A0A8E0RVV6"/>
<dbReference type="InterPro" id="IPR002018">
    <property type="entry name" value="CarbesteraseB"/>
</dbReference>
<evidence type="ECO:0000256" key="2">
    <source>
        <dbReference type="SAM" id="Phobius"/>
    </source>
</evidence>
<keyword evidence="5" id="KW-1185">Reference proteome</keyword>
<protein>
    <submittedName>
        <fullName evidence="4">UPF0470 protein C19orf51</fullName>
    </submittedName>
</protein>
<keyword evidence="2" id="KW-0812">Transmembrane</keyword>
<dbReference type="OrthoDB" id="408631at2759"/>
<feature type="domain" description="Carboxylesterase type B" evidence="3">
    <location>
        <begin position="46"/>
        <end position="248"/>
    </location>
</feature>
<dbReference type="InterPro" id="IPR029058">
    <property type="entry name" value="AB_hydrolase_fold"/>
</dbReference>
<proteinExistence type="inferred from homology"/>
<comment type="caution">
    <text evidence="4">The sequence shown here is derived from an EMBL/GenBank/DDBJ whole genome shotgun (WGS) entry which is preliminary data.</text>
</comment>
<dbReference type="InterPro" id="IPR051093">
    <property type="entry name" value="Neuroligin/BSAL"/>
</dbReference>
<keyword evidence="2" id="KW-0472">Membrane</keyword>
<feature type="transmembrane region" description="Helical" evidence="2">
    <location>
        <begin position="311"/>
        <end position="332"/>
    </location>
</feature>
<gene>
    <name evidence="4" type="ORF">FBUS_10872</name>
</gene>
<dbReference type="EMBL" id="LUCM01003851">
    <property type="protein sequence ID" value="KAA0195235.1"/>
    <property type="molecule type" value="Genomic_DNA"/>
</dbReference>
<accession>A0A8E0RVV6</accession>
<feature type="non-terminal residue" evidence="4">
    <location>
        <position position="1"/>
    </location>
</feature>
<name>A0A8E0RVV6_9TREM</name>
<dbReference type="Gene3D" id="3.40.50.1820">
    <property type="entry name" value="alpha/beta hydrolase"/>
    <property type="match status" value="1"/>
</dbReference>